<protein>
    <submittedName>
        <fullName evidence="1">Uncharacterized protein</fullName>
    </submittedName>
</protein>
<organism evidence="1 2">
    <name type="scientific">Undibacterium rivi</name>
    <dbReference type="NCBI Taxonomy" id="2828729"/>
    <lineage>
        <taxon>Bacteria</taxon>
        <taxon>Pseudomonadati</taxon>
        <taxon>Pseudomonadota</taxon>
        <taxon>Betaproteobacteria</taxon>
        <taxon>Burkholderiales</taxon>
        <taxon>Oxalobacteraceae</taxon>
        <taxon>Undibacterium</taxon>
    </lineage>
</organism>
<reference evidence="1 2" key="1">
    <citation type="submission" date="2021-04" db="EMBL/GenBank/DDBJ databases">
        <title>novel species isolated from subtropical streams in China.</title>
        <authorList>
            <person name="Lu H."/>
        </authorList>
    </citation>
    <scope>NUCLEOTIDE SEQUENCE [LARGE SCALE GENOMIC DNA]</scope>
    <source>
        <strain evidence="1 2">FT147W</strain>
    </source>
</reference>
<sequence length="92" mass="10478">MSEQLNVSQMICPIHGTQRVSFICHHLQYAENIGFYIPDEPPTDEDPDLMAWCSECEKTRIAERGWNDRSEAFANIIAICEGCFATIRARNA</sequence>
<evidence type="ECO:0000313" key="2">
    <source>
        <dbReference type="Proteomes" id="UP000682982"/>
    </source>
</evidence>
<dbReference type="EMBL" id="JAGSPK010000001">
    <property type="protein sequence ID" value="MBR7791327.1"/>
    <property type="molecule type" value="Genomic_DNA"/>
</dbReference>
<keyword evidence="2" id="KW-1185">Reference proteome</keyword>
<comment type="caution">
    <text evidence="1">The sequence shown here is derived from an EMBL/GenBank/DDBJ whole genome shotgun (WGS) entry which is preliminary data.</text>
</comment>
<gene>
    <name evidence="1" type="ORF">KDM87_01855</name>
</gene>
<evidence type="ECO:0000313" key="1">
    <source>
        <dbReference type="EMBL" id="MBR7791327.1"/>
    </source>
</evidence>
<dbReference type="Proteomes" id="UP000682982">
    <property type="component" value="Unassembled WGS sequence"/>
</dbReference>
<name>A0ABS5GYW1_9BURK</name>
<dbReference type="RefSeq" id="WP_212677523.1">
    <property type="nucleotide sequence ID" value="NZ_JAGSPK010000001.1"/>
</dbReference>
<accession>A0ABS5GYW1</accession>
<proteinExistence type="predicted"/>